<feature type="compositionally biased region" description="Polar residues" evidence="1">
    <location>
        <begin position="76"/>
        <end position="109"/>
    </location>
</feature>
<feature type="compositionally biased region" description="Acidic residues" evidence="1">
    <location>
        <begin position="52"/>
        <end position="66"/>
    </location>
</feature>
<dbReference type="Proteomes" id="UP000606786">
    <property type="component" value="Unassembled WGS sequence"/>
</dbReference>
<dbReference type="EMBL" id="CAJHJT010000012">
    <property type="protein sequence ID" value="CAD6996678.1"/>
    <property type="molecule type" value="Genomic_DNA"/>
</dbReference>
<name>A0A811UEA7_CERCA</name>
<comment type="caution">
    <text evidence="2">The sequence shown here is derived from an EMBL/GenBank/DDBJ whole genome shotgun (WGS) entry which is preliminary data.</text>
</comment>
<evidence type="ECO:0000313" key="2">
    <source>
        <dbReference type="EMBL" id="CAD6996678.1"/>
    </source>
</evidence>
<keyword evidence="3" id="KW-1185">Reference proteome</keyword>
<reference evidence="2" key="1">
    <citation type="submission" date="2020-11" db="EMBL/GenBank/DDBJ databases">
        <authorList>
            <person name="Whitehead M."/>
        </authorList>
    </citation>
    <scope>NUCLEOTIDE SEQUENCE</scope>
    <source>
        <strain evidence="2">EGII</strain>
    </source>
</reference>
<protein>
    <submittedName>
        <fullName evidence="2">(Mediterranean fruit fly) hypothetical protein</fullName>
    </submittedName>
</protein>
<dbReference type="AlphaFoldDB" id="A0A811UEA7"/>
<proteinExistence type="predicted"/>
<accession>A0A811UEA7</accession>
<evidence type="ECO:0000256" key="1">
    <source>
        <dbReference type="SAM" id="MobiDB-lite"/>
    </source>
</evidence>
<sequence>MPTIVSVQGGADAASGATTTPTTSPQSAKIAQPNKRNRRKSMHHPLCVSPEIEFETIALEDDDEENASTKEKTKIHTNTEVVQQQNKSPKSHKTASNNLNSQVNPPASSNEKEFRDACSELLKSEKL</sequence>
<feature type="compositionally biased region" description="Low complexity" evidence="1">
    <location>
        <begin position="8"/>
        <end position="28"/>
    </location>
</feature>
<gene>
    <name evidence="2" type="ORF">CCAP1982_LOCUS5362</name>
</gene>
<organism evidence="2 3">
    <name type="scientific">Ceratitis capitata</name>
    <name type="common">Mediterranean fruit fly</name>
    <name type="synonym">Tephritis capitata</name>
    <dbReference type="NCBI Taxonomy" id="7213"/>
    <lineage>
        <taxon>Eukaryota</taxon>
        <taxon>Metazoa</taxon>
        <taxon>Ecdysozoa</taxon>
        <taxon>Arthropoda</taxon>
        <taxon>Hexapoda</taxon>
        <taxon>Insecta</taxon>
        <taxon>Pterygota</taxon>
        <taxon>Neoptera</taxon>
        <taxon>Endopterygota</taxon>
        <taxon>Diptera</taxon>
        <taxon>Brachycera</taxon>
        <taxon>Muscomorpha</taxon>
        <taxon>Tephritoidea</taxon>
        <taxon>Tephritidae</taxon>
        <taxon>Ceratitis</taxon>
        <taxon>Ceratitis</taxon>
    </lineage>
</organism>
<dbReference type="OrthoDB" id="7995378at2759"/>
<evidence type="ECO:0000313" key="3">
    <source>
        <dbReference type="Proteomes" id="UP000606786"/>
    </source>
</evidence>
<feature type="region of interest" description="Disordered" evidence="1">
    <location>
        <begin position="1"/>
        <end position="127"/>
    </location>
</feature>
<feature type="compositionally biased region" description="Basic and acidic residues" evidence="1">
    <location>
        <begin position="110"/>
        <end position="127"/>
    </location>
</feature>